<dbReference type="InterPro" id="IPR038484">
    <property type="entry name" value="MucB/RseB_C_sf"/>
</dbReference>
<dbReference type="EMBL" id="SMAH01000004">
    <property type="protein sequence ID" value="TCS98628.1"/>
    <property type="molecule type" value="Genomic_DNA"/>
</dbReference>
<evidence type="ECO:0000313" key="8">
    <source>
        <dbReference type="EMBL" id="TCS98628.1"/>
    </source>
</evidence>
<dbReference type="InterPro" id="IPR005588">
    <property type="entry name" value="MucB_RseB"/>
</dbReference>
<protein>
    <submittedName>
        <fullName evidence="8">MucB/RseB-like sigma(E) regulatory protein</fullName>
    </submittedName>
    <submittedName>
        <fullName evidence="9">Sigma factor AlgU regulatory protein MucB</fullName>
    </submittedName>
</protein>
<gene>
    <name evidence="9" type="primary">mucB</name>
    <name evidence="8" type="ORF">EDC36_10450</name>
    <name evidence="9" type="ORF">Tigna_01852</name>
</gene>
<evidence type="ECO:0000313" key="10">
    <source>
        <dbReference type="Proteomes" id="UP000295536"/>
    </source>
</evidence>
<evidence type="ECO:0000256" key="3">
    <source>
        <dbReference type="ARBA" id="ARBA00022729"/>
    </source>
</evidence>
<dbReference type="OrthoDB" id="7067274at2"/>
<comment type="subcellular location">
    <subcellularLocation>
        <location evidence="1">Periplasm</location>
    </subcellularLocation>
</comment>
<dbReference type="EMBL" id="VJNC01000012">
    <property type="protein sequence ID" value="TSE20659.1"/>
    <property type="molecule type" value="Genomic_DNA"/>
</dbReference>
<dbReference type="Proteomes" id="UP000295536">
    <property type="component" value="Unassembled WGS sequence"/>
</dbReference>
<dbReference type="PIRSF" id="PIRSF005427">
    <property type="entry name" value="RseB"/>
    <property type="match status" value="1"/>
</dbReference>
<reference evidence="9 11" key="2">
    <citation type="submission" date="2019-07" db="EMBL/GenBank/DDBJ databases">
        <title>Tepidimonas ignava SPS-1037 draft genome.</title>
        <authorList>
            <person name="Da Costa M.S."/>
            <person name="Froufe H.J.C."/>
            <person name="Egas C."/>
            <person name="Albuquerque L."/>
        </authorList>
    </citation>
    <scope>NUCLEOTIDE SEQUENCE [LARGE SCALE GENOMIC DNA]</scope>
    <source>
        <strain evidence="9 11">SPS-1037</strain>
    </source>
</reference>
<dbReference type="Pfam" id="PF03888">
    <property type="entry name" value="MucB_RseB"/>
    <property type="match status" value="1"/>
</dbReference>
<evidence type="ECO:0000313" key="9">
    <source>
        <dbReference type="EMBL" id="TSE20659.1"/>
    </source>
</evidence>
<dbReference type="GO" id="GO:0032885">
    <property type="term" value="P:regulation of polysaccharide biosynthetic process"/>
    <property type="evidence" value="ECO:0007669"/>
    <property type="project" value="TreeGrafter"/>
</dbReference>
<feature type="domain" description="MucB/RseB C-terminal" evidence="7">
    <location>
        <begin position="240"/>
        <end position="331"/>
    </location>
</feature>
<dbReference type="Pfam" id="PF17188">
    <property type="entry name" value="MucB_RseB_C"/>
    <property type="match status" value="1"/>
</dbReference>
<evidence type="ECO:0000256" key="4">
    <source>
        <dbReference type="ARBA" id="ARBA00022764"/>
    </source>
</evidence>
<reference evidence="8 10" key="1">
    <citation type="submission" date="2019-03" db="EMBL/GenBank/DDBJ databases">
        <title>Genomic Encyclopedia of Type Strains, Phase IV (KMG-IV): sequencing the most valuable type-strain genomes for metagenomic binning, comparative biology and taxonomic classification.</title>
        <authorList>
            <person name="Goeker M."/>
        </authorList>
    </citation>
    <scope>NUCLEOTIDE SEQUENCE [LARGE SCALE GENOMIC DNA]</scope>
    <source>
        <strain evidence="8 10">DSM 12034</strain>
    </source>
</reference>
<organism evidence="8 10">
    <name type="scientific">Tepidimonas ignava</name>
    <dbReference type="NCBI Taxonomy" id="114249"/>
    <lineage>
        <taxon>Bacteria</taxon>
        <taxon>Pseudomonadati</taxon>
        <taxon>Pseudomonadota</taxon>
        <taxon>Betaproteobacteria</taxon>
        <taxon>Burkholderiales</taxon>
        <taxon>Tepidimonas</taxon>
    </lineage>
</organism>
<feature type="chain" id="PRO_5020379792" evidence="5">
    <location>
        <begin position="36"/>
        <end position="335"/>
    </location>
</feature>
<dbReference type="CDD" id="cd16327">
    <property type="entry name" value="RseB"/>
    <property type="match status" value="1"/>
</dbReference>
<evidence type="ECO:0000313" key="11">
    <source>
        <dbReference type="Proteomes" id="UP000315577"/>
    </source>
</evidence>
<dbReference type="GO" id="GO:0030288">
    <property type="term" value="C:outer membrane-bounded periplasmic space"/>
    <property type="evidence" value="ECO:0007669"/>
    <property type="project" value="TreeGrafter"/>
</dbReference>
<keyword evidence="3 5" id="KW-0732">Signal</keyword>
<evidence type="ECO:0000256" key="1">
    <source>
        <dbReference type="ARBA" id="ARBA00004418"/>
    </source>
</evidence>
<evidence type="ECO:0000259" key="6">
    <source>
        <dbReference type="Pfam" id="PF03888"/>
    </source>
</evidence>
<sequence>MGAQGMVRAGWPPLAARWLAGWLTLWLAWATVAQAAPPEAPTLTVAGWLERLYAATRNRAYSGTFVVTRGDEVAAARVTHVCDGQHQIERVEALNGPARVTWRYDDEVLTLWPRRQVGLRERREVLRLFPGPSRVPGLDVDQHYRALARGAQRVAGLDAWVVEFAPRDEWRYGYRVWSEQTTGLALKLQTVGPGGQVLEQMAYTDVQLDVPLRMDALLRQMADTQGYRVQQPNLTKTTLQALGWRFNAGVPGFQWLGCWQREDAASRERPPVQCVLTDGLASVSLFIGAGEPVPARVSGAMQVRSLRVGEHTLTAVGEVPAATLQRLLAALEREP</sequence>
<feature type="signal peptide" evidence="5">
    <location>
        <begin position="1"/>
        <end position="35"/>
    </location>
</feature>
<evidence type="ECO:0000259" key="7">
    <source>
        <dbReference type="Pfam" id="PF17188"/>
    </source>
</evidence>
<keyword evidence="4" id="KW-0574">Periplasm</keyword>
<dbReference type="Gene3D" id="3.30.200.100">
    <property type="entry name" value="MucB/RseB, C-terminal domain"/>
    <property type="match status" value="1"/>
</dbReference>
<dbReference type="AlphaFoldDB" id="A0A4R3LGL4"/>
<proteinExistence type="inferred from homology"/>
<keyword evidence="11" id="KW-1185">Reference proteome</keyword>
<dbReference type="PANTHER" id="PTHR38782">
    <property type="match status" value="1"/>
</dbReference>
<dbReference type="RefSeq" id="WP_132961963.1">
    <property type="nucleotide sequence ID" value="NZ_SMAH01000004.1"/>
</dbReference>
<dbReference type="GO" id="GO:0045152">
    <property type="term" value="F:antisigma factor binding"/>
    <property type="evidence" value="ECO:0007669"/>
    <property type="project" value="TreeGrafter"/>
</dbReference>
<name>A0A4R3LGL4_9BURK</name>
<dbReference type="Proteomes" id="UP000315577">
    <property type="component" value="Unassembled WGS sequence"/>
</dbReference>
<evidence type="ECO:0000256" key="5">
    <source>
        <dbReference type="SAM" id="SignalP"/>
    </source>
</evidence>
<dbReference type="InterPro" id="IPR033434">
    <property type="entry name" value="MucB/RseB_N"/>
</dbReference>
<comment type="caution">
    <text evidence="8">The sequence shown here is derived from an EMBL/GenBank/DDBJ whole genome shotgun (WGS) entry which is preliminary data.</text>
</comment>
<evidence type="ECO:0000256" key="2">
    <source>
        <dbReference type="ARBA" id="ARBA00008150"/>
    </source>
</evidence>
<feature type="domain" description="MucB/RseB N-terminal" evidence="6">
    <location>
        <begin position="46"/>
        <end position="217"/>
    </location>
</feature>
<accession>A0A4R3LGL4</accession>
<comment type="similarity">
    <text evidence="2">Belongs to the RseB family.</text>
</comment>
<dbReference type="PANTHER" id="PTHR38782:SF1">
    <property type="entry name" value="SIGMA-E FACTOR REGULATORY PROTEIN RSEB"/>
    <property type="match status" value="1"/>
</dbReference>
<dbReference type="InterPro" id="IPR033436">
    <property type="entry name" value="MucB/RseB_C"/>
</dbReference>
<dbReference type="Gene3D" id="2.50.20.10">
    <property type="entry name" value="Lipoprotein localisation LolA/LolB/LppX"/>
    <property type="match status" value="1"/>
</dbReference>